<evidence type="ECO:0000256" key="2">
    <source>
        <dbReference type="SAM" id="Phobius"/>
    </source>
</evidence>
<feature type="transmembrane region" description="Helical" evidence="2">
    <location>
        <begin position="153"/>
        <end position="170"/>
    </location>
</feature>
<keyword evidence="5" id="KW-1185">Reference proteome</keyword>
<proteinExistence type="predicted"/>
<dbReference type="InterPro" id="IPR012429">
    <property type="entry name" value="HGSNAT_cat"/>
</dbReference>
<dbReference type="PANTHER" id="PTHR30590:SF3">
    <property type="entry name" value="HYPOTHETICAL MEMBRANE SPANNING PROTEIN"/>
    <property type="match status" value="1"/>
</dbReference>
<name>A0A1H9VA19_9CORY</name>
<dbReference type="AlphaFoldDB" id="A0A1H9VA19"/>
<evidence type="ECO:0000259" key="3">
    <source>
        <dbReference type="Pfam" id="PF07786"/>
    </source>
</evidence>
<feature type="transmembrane region" description="Helical" evidence="2">
    <location>
        <begin position="218"/>
        <end position="242"/>
    </location>
</feature>
<feature type="transmembrane region" description="Helical" evidence="2">
    <location>
        <begin position="323"/>
        <end position="343"/>
    </location>
</feature>
<evidence type="ECO:0000313" key="4">
    <source>
        <dbReference type="EMBL" id="SES18670.1"/>
    </source>
</evidence>
<dbReference type="RefSeq" id="WP_092260009.1">
    <property type="nucleotide sequence ID" value="NZ_CP047199.1"/>
</dbReference>
<organism evidence="4 5">
    <name type="scientific">Corynebacterium cystitidis DSM 20524</name>
    <dbReference type="NCBI Taxonomy" id="1121357"/>
    <lineage>
        <taxon>Bacteria</taxon>
        <taxon>Bacillati</taxon>
        <taxon>Actinomycetota</taxon>
        <taxon>Actinomycetes</taxon>
        <taxon>Mycobacteriales</taxon>
        <taxon>Corynebacteriaceae</taxon>
        <taxon>Corynebacterium</taxon>
    </lineage>
</organism>
<evidence type="ECO:0000256" key="1">
    <source>
        <dbReference type="SAM" id="MobiDB-lite"/>
    </source>
</evidence>
<feature type="transmembrane region" description="Helical" evidence="2">
    <location>
        <begin position="129"/>
        <end position="147"/>
    </location>
</feature>
<protein>
    <submittedName>
        <fullName evidence="4">Uncharacterized membrane protein YeiB</fullName>
    </submittedName>
</protein>
<feature type="transmembrane region" description="Helical" evidence="2">
    <location>
        <begin position="355"/>
        <end position="375"/>
    </location>
</feature>
<accession>A0A1H9VA19</accession>
<gene>
    <name evidence="4" type="ORF">SAMN05661109_02141</name>
</gene>
<keyword evidence="2" id="KW-1133">Transmembrane helix</keyword>
<evidence type="ECO:0000313" key="5">
    <source>
        <dbReference type="Proteomes" id="UP000198929"/>
    </source>
</evidence>
<feature type="transmembrane region" description="Helical" evidence="2">
    <location>
        <begin position="60"/>
        <end position="81"/>
    </location>
</feature>
<sequence length="440" mass="47234">MTASSPERTSAEGYVPESNIVAGHHPAPGERASRTPWNGPSSEPPLDGVKKSRIYGIDAARGFALFGMIAVHTLGTTGLYSDYPSSANILFSGKSATLFALLAGVSLAIITGMSKIHSGRRLARDRWMIAFRGVLLLFIGSVLNYLDFDAFNILPYYGVFFLAAVPFLGLNAKPLFGWAISVGLLGPVVHASALSFLGTDSTATLTTAGLVMEPTSSIVDLLLIGIYPTCTWLAYVLLGMAIGRLDLRNLTVQVKLTVYGLSIGGFLYITSNLLIDFAGVFDRLLDATPGKSSKEIIHLLSNGGALPPTTWWWQVSVAPHSNTVFSVFFQGSLAVAALGAFLIAERFFRGTLQIFSAPGSMTLTLYVAHLVFLAFVPVSKLQITFLMTQLSVAIIFAMLWQAAVGQGPLEKLQAKMTKTAARTIIPVRESEEESSNTSKK</sequence>
<dbReference type="PANTHER" id="PTHR30590">
    <property type="entry name" value="INNER MEMBRANE PROTEIN"/>
    <property type="match status" value="1"/>
</dbReference>
<reference evidence="5" key="1">
    <citation type="submission" date="2016-10" db="EMBL/GenBank/DDBJ databases">
        <authorList>
            <person name="Varghese N."/>
            <person name="Submissions S."/>
        </authorList>
    </citation>
    <scope>NUCLEOTIDE SEQUENCE [LARGE SCALE GENOMIC DNA]</scope>
    <source>
        <strain evidence="5">DSM 20524</strain>
    </source>
</reference>
<dbReference type="STRING" id="1121357.SAMN05661109_02141"/>
<feature type="domain" description="Heparan-alpha-glucosaminide N-acetyltransferase catalytic" evidence="3">
    <location>
        <begin position="53"/>
        <end position="255"/>
    </location>
</feature>
<keyword evidence="2" id="KW-0812">Transmembrane</keyword>
<keyword evidence="2" id="KW-0472">Membrane</keyword>
<feature type="transmembrane region" description="Helical" evidence="2">
    <location>
        <begin position="175"/>
        <end position="198"/>
    </location>
</feature>
<feature type="transmembrane region" description="Helical" evidence="2">
    <location>
        <begin position="381"/>
        <end position="403"/>
    </location>
</feature>
<dbReference type="Proteomes" id="UP000198929">
    <property type="component" value="Unassembled WGS sequence"/>
</dbReference>
<feature type="transmembrane region" description="Helical" evidence="2">
    <location>
        <begin position="254"/>
        <end position="275"/>
    </location>
</feature>
<dbReference type="EMBL" id="FOGQ01000011">
    <property type="protein sequence ID" value="SES18670.1"/>
    <property type="molecule type" value="Genomic_DNA"/>
</dbReference>
<dbReference type="Pfam" id="PF07786">
    <property type="entry name" value="HGSNAT_cat"/>
    <property type="match status" value="1"/>
</dbReference>
<feature type="transmembrane region" description="Helical" evidence="2">
    <location>
        <begin position="96"/>
        <end position="117"/>
    </location>
</feature>
<dbReference type="InterPro" id="IPR052529">
    <property type="entry name" value="Bact_Transport_Assoc"/>
</dbReference>
<feature type="region of interest" description="Disordered" evidence="1">
    <location>
        <begin position="1"/>
        <end position="45"/>
    </location>
</feature>